<reference evidence="2" key="1">
    <citation type="submission" date="2009-12" db="EMBL/GenBank/DDBJ databases">
        <title>Complete sequence of Treponema primitia strain ZAS-2.</title>
        <authorList>
            <person name="Tetu S.G."/>
            <person name="Matson E."/>
            <person name="Ren Q."/>
            <person name="Seshadri R."/>
            <person name="Elbourne L."/>
            <person name="Hassan K.A."/>
            <person name="Durkin A."/>
            <person name="Radune D."/>
            <person name="Mohamoud Y."/>
            <person name="Shay R."/>
            <person name="Jin S."/>
            <person name="Zhang X."/>
            <person name="Lucey K."/>
            <person name="Ballor N.R."/>
            <person name="Ottesen E."/>
            <person name="Rosenthal R."/>
            <person name="Allen A."/>
            <person name="Leadbetter J.R."/>
            <person name="Paulsen I.T."/>
        </authorList>
    </citation>
    <scope>NUCLEOTIDE SEQUENCE [LARGE SCALE GENOMIC DNA]</scope>
    <source>
        <strain evidence="2">ATCC BAA-887 / DSM 12427 / ZAS-2</strain>
    </source>
</reference>
<proteinExistence type="predicted"/>
<dbReference type="HOGENOM" id="CLU_2304803_0_0_12"/>
<protein>
    <submittedName>
        <fullName evidence="1">Uncharacterized protein</fullName>
    </submittedName>
</protein>
<evidence type="ECO:0000313" key="1">
    <source>
        <dbReference type="EMBL" id="AEF84761.1"/>
    </source>
</evidence>
<dbReference type="EMBL" id="CP001843">
    <property type="protein sequence ID" value="AEF84761.1"/>
    <property type="molecule type" value="Genomic_DNA"/>
</dbReference>
<gene>
    <name evidence="1" type="ordered locus">TREPR_0863</name>
</gene>
<reference evidence="1 2" key="2">
    <citation type="journal article" date="2011" name="ISME J.">
        <title>RNA-seq reveals cooperative metabolic interactions between two termite-gut spirochete species in co-culture.</title>
        <authorList>
            <person name="Rosenthal A.Z."/>
            <person name="Matson E.G."/>
            <person name="Eldar A."/>
            <person name="Leadbetter J.R."/>
        </authorList>
    </citation>
    <scope>NUCLEOTIDE SEQUENCE [LARGE SCALE GENOMIC DNA]</scope>
    <source>
        <strain evidence="2">ATCC BAA-887 / DSM 12427 / ZAS-2</strain>
    </source>
</reference>
<accession>F5YIN3</accession>
<organism evidence="1 2">
    <name type="scientific">Treponema primitia (strain ATCC BAA-887 / DSM 12427 / ZAS-2)</name>
    <dbReference type="NCBI Taxonomy" id="545694"/>
    <lineage>
        <taxon>Bacteria</taxon>
        <taxon>Pseudomonadati</taxon>
        <taxon>Spirochaetota</taxon>
        <taxon>Spirochaetia</taxon>
        <taxon>Spirochaetales</taxon>
        <taxon>Treponemataceae</taxon>
        <taxon>Treponema</taxon>
    </lineage>
</organism>
<dbReference type="AlphaFoldDB" id="F5YIN3"/>
<evidence type="ECO:0000313" key="2">
    <source>
        <dbReference type="Proteomes" id="UP000009223"/>
    </source>
</evidence>
<dbReference type="Proteomes" id="UP000009223">
    <property type="component" value="Chromosome"/>
</dbReference>
<name>F5YIN3_TREPZ</name>
<keyword evidence="2" id="KW-1185">Reference proteome</keyword>
<sequence>MPDRAAALCFALKFRVYPFSIMGTTPKQERLFSLVPLGDFKALLGIDDREDALARYCLVTASYTIEEYCRRRLLCRKRTEFLHYSGDPVIPLGITGRRFL</sequence>
<dbReference type="KEGG" id="tpi:TREPR_0863"/>